<gene>
    <name evidence="1" type="ORF">PG993_003781</name>
</gene>
<comment type="caution">
    <text evidence="1">The sequence shown here is derived from an EMBL/GenBank/DDBJ whole genome shotgun (WGS) entry which is preliminary data.</text>
</comment>
<name>A0ABR1U0H4_9PEZI</name>
<proteinExistence type="predicted"/>
<accession>A0ABR1U0H4</accession>
<dbReference type="Proteomes" id="UP001444661">
    <property type="component" value="Unassembled WGS sequence"/>
</dbReference>
<sequence>MIFDDKTLHAPESLALECHTGSERYTRLAMGFAHCLSLGNAPDKSKEARFLDSFAGLKIGKWTVAGLKIGRRTLRQHYKQLLENDPGQLQWHYREFLMRSKETSEQSASAPFVTKNNRIGKGPRGLDQGDCVAVIYGCRIPLVLRPSGAHFQLVGPCYFHGAMLGDIVERLDAGMSELKESEIVLV</sequence>
<evidence type="ECO:0000313" key="1">
    <source>
        <dbReference type="EMBL" id="KAK8052396.1"/>
    </source>
</evidence>
<keyword evidence="2" id="KW-1185">Reference proteome</keyword>
<organism evidence="1 2">
    <name type="scientific">Apiospora rasikravindrae</name>
    <dbReference type="NCBI Taxonomy" id="990691"/>
    <lineage>
        <taxon>Eukaryota</taxon>
        <taxon>Fungi</taxon>
        <taxon>Dikarya</taxon>
        <taxon>Ascomycota</taxon>
        <taxon>Pezizomycotina</taxon>
        <taxon>Sordariomycetes</taxon>
        <taxon>Xylariomycetidae</taxon>
        <taxon>Amphisphaeriales</taxon>
        <taxon>Apiosporaceae</taxon>
        <taxon>Apiospora</taxon>
    </lineage>
</organism>
<evidence type="ECO:0000313" key="2">
    <source>
        <dbReference type="Proteomes" id="UP001444661"/>
    </source>
</evidence>
<dbReference type="Pfam" id="PF26639">
    <property type="entry name" value="Het-6_barrel"/>
    <property type="match status" value="1"/>
</dbReference>
<dbReference type="EMBL" id="JAQQWK010000002">
    <property type="protein sequence ID" value="KAK8052396.1"/>
    <property type="molecule type" value="Genomic_DNA"/>
</dbReference>
<reference evidence="1 2" key="1">
    <citation type="submission" date="2023-01" db="EMBL/GenBank/DDBJ databases">
        <title>Analysis of 21 Apiospora genomes using comparative genomics revels a genus with tremendous synthesis potential of carbohydrate active enzymes and secondary metabolites.</title>
        <authorList>
            <person name="Sorensen T."/>
        </authorList>
    </citation>
    <scope>NUCLEOTIDE SEQUENCE [LARGE SCALE GENOMIC DNA]</scope>
    <source>
        <strain evidence="1 2">CBS 33761</strain>
    </source>
</reference>
<protein>
    <submittedName>
        <fullName evidence="1">Uncharacterized protein</fullName>
    </submittedName>
</protein>